<evidence type="ECO:0000313" key="2">
    <source>
        <dbReference type="Proteomes" id="UP000325286"/>
    </source>
</evidence>
<organism evidence="1 2">
    <name type="scientific">Roseimaritima ulvae</name>
    <dbReference type="NCBI Taxonomy" id="980254"/>
    <lineage>
        <taxon>Bacteria</taxon>
        <taxon>Pseudomonadati</taxon>
        <taxon>Planctomycetota</taxon>
        <taxon>Planctomycetia</taxon>
        <taxon>Pirellulales</taxon>
        <taxon>Pirellulaceae</taxon>
        <taxon>Roseimaritima</taxon>
    </lineage>
</organism>
<reference evidence="1 2" key="1">
    <citation type="submission" date="2019-08" db="EMBL/GenBank/DDBJ databases">
        <title>Deep-cultivation of Planctomycetes and their phenomic and genomic characterization uncovers novel biology.</title>
        <authorList>
            <person name="Wiegand S."/>
            <person name="Jogler M."/>
            <person name="Boedeker C."/>
            <person name="Pinto D."/>
            <person name="Vollmers J."/>
            <person name="Rivas-Marin E."/>
            <person name="Kohn T."/>
            <person name="Peeters S.H."/>
            <person name="Heuer A."/>
            <person name="Rast P."/>
            <person name="Oberbeckmann S."/>
            <person name="Bunk B."/>
            <person name="Jeske O."/>
            <person name="Meyerdierks A."/>
            <person name="Storesund J.E."/>
            <person name="Kallscheuer N."/>
            <person name="Luecker S."/>
            <person name="Lage O.M."/>
            <person name="Pohl T."/>
            <person name="Merkel B.J."/>
            <person name="Hornburger P."/>
            <person name="Mueller R.-W."/>
            <person name="Bruemmer F."/>
            <person name="Labrenz M."/>
            <person name="Spormann A.M."/>
            <person name="Op den Camp H."/>
            <person name="Overmann J."/>
            <person name="Amann R."/>
            <person name="Jetten M.S.M."/>
            <person name="Mascher T."/>
            <person name="Medema M.H."/>
            <person name="Devos D.P."/>
            <person name="Kaster A.-K."/>
            <person name="Ovreas L."/>
            <person name="Rohde M."/>
            <person name="Galperin M.Y."/>
            <person name="Jogler C."/>
        </authorList>
    </citation>
    <scope>NUCLEOTIDE SEQUENCE [LARGE SCALE GENOMIC DNA]</scope>
    <source>
        <strain evidence="1 2">UC8</strain>
    </source>
</reference>
<dbReference type="OrthoDB" id="262293at2"/>
<protein>
    <submittedName>
        <fullName evidence="1">Uncharacterized protein</fullName>
    </submittedName>
</protein>
<proteinExistence type="predicted"/>
<dbReference type="Proteomes" id="UP000325286">
    <property type="component" value="Chromosome"/>
</dbReference>
<sequence>MNTSLPNPSPYRQLAKILSATAIVSAIVIGLVSMNMADGAKPKSDQQPSRDAAADDFDDLDDLIVHEWGTFTTFSGSNGLFLDFRPLAQEHNDLPNFVDHRASSSPFAYAGKRLLRGRVRMETPVTYFYTDRIRDVRVSVDFPKGLLTEFYPPVEKMLPAFDPKAAFSSGEPLGDSRLDWGKVTLIPVDQLVPGIKDEQQRAQLAAHLAHTAVPHGSNEHHYAQARHTDSALVHVGNRYVEKFLFYRGVGDFGLPFQTHAAQNDWVFTNHGELPISGAILVDVEGERMQMSLMPQLDAGQSHTFDAPREVNAEELAEAVRNALVAEGLYAKEAAAMVETWKSSWFTEQGTRVLYMVPQAMTDQLLPLRIEPSPQQTLRVLVGRMEIMAPEAEQQMLAAVSRSHTGRAAHIAAEKKKTAKTPFPIPPEILSLGRLSEPALARVAALTNDQSIRREAQTLIEQLQTL</sequence>
<name>A0A5B9QHP8_9BACT</name>
<dbReference type="KEGG" id="rul:UC8_03210"/>
<dbReference type="AlphaFoldDB" id="A0A5B9QHP8"/>
<keyword evidence="2" id="KW-1185">Reference proteome</keyword>
<dbReference type="EMBL" id="CP042914">
    <property type="protein sequence ID" value="QEG38364.1"/>
    <property type="molecule type" value="Genomic_DNA"/>
</dbReference>
<dbReference type="RefSeq" id="WP_148080038.1">
    <property type="nucleotide sequence ID" value="NZ_CP042914.1"/>
</dbReference>
<gene>
    <name evidence="1" type="ORF">UC8_03210</name>
</gene>
<accession>A0A5B9QHP8</accession>
<evidence type="ECO:0000313" key="1">
    <source>
        <dbReference type="EMBL" id="QEG38364.1"/>
    </source>
</evidence>